<sequence>MIDTAYMHRIAAAEDIELSPAQLQQLDTYAAFLVAYNEKVNLTAITGAEEIAQRHFLDSLLFCKLLPTGTALIDIGTGAGFPGMVAKVFDPSLQLTLLDSLQKRLVFLQQLAEKLGFGDEVQLVHARAEEAGRDRMYREQYPCATARAVANLAVLCEYCLPYVQVGGTFYALKGPDGEQELAQAQRAITLLGGQVQEVRHCALPDDSRRTIIAVKKISQTPTKYPRNGGKIKKSPL</sequence>
<dbReference type="Pfam" id="PF02527">
    <property type="entry name" value="GidB"/>
    <property type="match status" value="1"/>
</dbReference>
<keyword evidence="2 6" id="KW-0698">rRNA processing</keyword>
<dbReference type="EC" id="2.1.1.-" evidence="6"/>
<dbReference type="GO" id="GO:0005829">
    <property type="term" value="C:cytosol"/>
    <property type="evidence" value="ECO:0007669"/>
    <property type="project" value="TreeGrafter"/>
</dbReference>
<accession>A0A1C6J2J4</accession>
<organism evidence="7">
    <name type="scientific">uncultured Anaerotruncus sp</name>
    <dbReference type="NCBI Taxonomy" id="905011"/>
    <lineage>
        <taxon>Bacteria</taxon>
        <taxon>Bacillati</taxon>
        <taxon>Bacillota</taxon>
        <taxon>Clostridia</taxon>
        <taxon>Eubacteriales</taxon>
        <taxon>Oscillospiraceae</taxon>
        <taxon>Anaerotruncus</taxon>
        <taxon>environmental samples</taxon>
    </lineage>
</organism>
<proteinExistence type="inferred from homology"/>
<dbReference type="InterPro" id="IPR029063">
    <property type="entry name" value="SAM-dependent_MTases_sf"/>
</dbReference>
<evidence type="ECO:0000256" key="6">
    <source>
        <dbReference type="HAMAP-Rule" id="MF_00074"/>
    </source>
</evidence>
<feature type="binding site" evidence="6">
    <location>
        <position position="81"/>
    </location>
    <ligand>
        <name>S-adenosyl-L-methionine</name>
        <dbReference type="ChEBI" id="CHEBI:59789"/>
    </ligand>
</feature>
<keyword evidence="4 6" id="KW-0808">Transferase</keyword>
<keyword evidence="5 6" id="KW-0949">S-adenosyl-L-methionine</keyword>
<dbReference type="PANTHER" id="PTHR31760">
    <property type="entry name" value="S-ADENOSYL-L-METHIONINE-DEPENDENT METHYLTRANSFERASES SUPERFAMILY PROTEIN"/>
    <property type="match status" value="1"/>
</dbReference>
<comment type="caution">
    <text evidence="6">Lacks conserved residue(s) required for the propagation of feature annotation.</text>
</comment>
<feature type="binding site" evidence="6">
    <location>
        <position position="76"/>
    </location>
    <ligand>
        <name>S-adenosyl-L-methionine</name>
        <dbReference type="ChEBI" id="CHEBI:59789"/>
    </ligand>
</feature>
<dbReference type="GO" id="GO:0070043">
    <property type="term" value="F:rRNA (guanine-N7-)-methyltransferase activity"/>
    <property type="evidence" value="ECO:0007669"/>
    <property type="project" value="UniProtKB-UniRule"/>
</dbReference>
<evidence type="ECO:0000256" key="3">
    <source>
        <dbReference type="ARBA" id="ARBA00022603"/>
    </source>
</evidence>
<evidence type="ECO:0000256" key="1">
    <source>
        <dbReference type="ARBA" id="ARBA00022490"/>
    </source>
</evidence>
<comment type="similarity">
    <text evidence="6">Belongs to the methyltransferase superfamily. RNA methyltransferase RsmG family.</text>
</comment>
<dbReference type="PIRSF" id="PIRSF003078">
    <property type="entry name" value="GidB"/>
    <property type="match status" value="1"/>
</dbReference>
<dbReference type="EMBL" id="FMHG01000001">
    <property type="protein sequence ID" value="SCJ76282.1"/>
    <property type="molecule type" value="Genomic_DNA"/>
</dbReference>
<dbReference type="PANTHER" id="PTHR31760:SF0">
    <property type="entry name" value="S-ADENOSYL-L-METHIONINE-DEPENDENT METHYLTRANSFERASES SUPERFAMILY PROTEIN"/>
    <property type="match status" value="1"/>
</dbReference>
<dbReference type="HAMAP" id="MF_00074">
    <property type="entry name" value="16SrRNA_methyltr_G"/>
    <property type="match status" value="1"/>
</dbReference>
<comment type="function">
    <text evidence="6">Specifically methylates the N7 position of a guanine in 16S rRNA.</text>
</comment>
<dbReference type="NCBIfam" id="TIGR00138">
    <property type="entry name" value="rsmG_gidB"/>
    <property type="match status" value="1"/>
</dbReference>
<name>A0A1C6J2J4_9FIRM</name>
<dbReference type="AlphaFoldDB" id="A0A1C6J2J4"/>
<feature type="binding site" evidence="6">
    <location>
        <begin position="128"/>
        <end position="129"/>
    </location>
    <ligand>
        <name>S-adenosyl-L-methionine</name>
        <dbReference type="ChEBI" id="CHEBI:59789"/>
    </ligand>
</feature>
<dbReference type="InterPro" id="IPR003682">
    <property type="entry name" value="rRNA_ssu_MeTfrase_G"/>
</dbReference>
<evidence type="ECO:0000256" key="4">
    <source>
        <dbReference type="ARBA" id="ARBA00022679"/>
    </source>
</evidence>
<protein>
    <recommendedName>
        <fullName evidence="6">Ribosomal RNA small subunit methyltransferase G</fullName>
        <ecNumber evidence="6">2.1.1.-</ecNumber>
    </recommendedName>
    <alternativeName>
        <fullName evidence="6">16S rRNA 7-methylguanosine methyltransferase</fullName>
        <shortName evidence="6">16S rRNA m7G methyltransferase</shortName>
    </alternativeName>
</protein>
<dbReference type="FunFam" id="3.40.50.150:FF:000041">
    <property type="entry name" value="Ribosomal RNA small subunit methyltransferase G"/>
    <property type="match status" value="1"/>
</dbReference>
<dbReference type="Gene3D" id="3.40.50.150">
    <property type="entry name" value="Vaccinia Virus protein VP39"/>
    <property type="match status" value="1"/>
</dbReference>
<dbReference type="SUPFAM" id="SSF53335">
    <property type="entry name" value="S-adenosyl-L-methionine-dependent methyltransferases"/>
    <property type="match status" value="1"/>
</dbReference>
<gene>
    <name evidence="6 7" type="primary">rsmG</name>
    <name evidence="7" type="ORF">SAMEA3545359_01867</name>
</gene>
<reference evidence="7" key="1">
    <citation type="submission" date="2015-09" db="EMBL/GenBank/DDBJ databases">
        <authorList>
            <consortium name="Pathogen Informatics"/>
        </authorList>
    </citation>
    <scope>NUCLEOTIDE SEQUENCE</scope>
    <source>
        <strain evidence="7">2789STDY5834896</strain>
    </source>
</reference>
<comment type="subcellular location">
    <subcellularLocation>
        <location evidence="6">Cytoplasm</location>
    </subcellularLocation>
</comment>
<evidence type="ECO:0000313" key="7">
    <source>
        <dbReference type="EMBL" id="SCJ76282.1"/>
    </source>
</evidence>
<evidence type="ECO:0000256" key="5">
    <source>
        <dbReference type="ARBA" id="ARBA00022691"/>
    </source>
</evidence>
<keyword evidence="3 6" id="KW-0489">Methyltransferase</keyword>
<keyword evidence="1 6" id="KW-0963">Cytoplasm</keyword>
<feature type="binding site" evidence="6">
    <location>
        <position position="147"/>
    </location>
    <ligand>
        <name>S-adenosyl-L-methionine</name>
        <dbReference type="ChEBI" id="CHEBI:59789"/>
    </ligand>
</feature>
<evidence type="ECO:0000256" key="2">
    <source>
        <dbReference type="ARBA" id="ARBA00022552"/>
    </source>
</evidence>